<organism evidence="1 2">
    <name type="scientific">Ceratodon purpureus</name>
    <name type="common">Fire moss</name>
    <name type="synonym">Dicranum purpureum</name>
    <dbReference type="NCBI Taxonomy" id="3225"/>
    <lineage>
        <taxon>Eukaryota</taxon>
        <taxon>Viridiplantae</taxon>
        <taxon>Streptophyta</taxon>
        <taxon>Embryophyta</taxon>
        <taxon>Bryophyta</taxon>
        <taxon>Bryophytina</taxon>
        <taxon>Bryopsida</taxon>
        <taxon>Dicranidae</taxon>
        <taxon>Pseudoditrichales</taxon>
        <taxon>Ditrichaceae</taxon>
        <taxon>Ceratodon</taxon>
    </lineage>
</organism>
<dbReference type="Proteomes" id="UP000822688">
    <property type="component" value="Chromosome 11"/>
</dbReference>
<dbReference type="InterPro" id="IPR011989">
    <property type="entry name" value="ARM-like"/>
</dbReference>
<comment type="caution">
    <text evidence="1">The sequence shown here is derived from an EMBL/GenBank/DDBJ whole genome shotgun (WGS) entry which is preliminary data.</text>
</comment>
<dbReference type="InterPro" id="IPR051345">
    <property type="entry name" value="Importin_beta-like_NTR"/>
</dbReference>
<dbReference type="GO" id="GO:0005737">
    <property type="term" value="C:cytoplasm"/>
    <property type="evidence" value="ECO:0007669"/>
    <property type="project" value="TreeGrafter"/>
</dbReference>
<dbReference type="PANTHER" id="PTHR12363:SF54">
    <property type="entry name" value="NUCLEAR TRANSPORT RECEPTOR"/>
    <property type="match status" value="1"/>
</dbReference>
<dbReference type="Gene3D" id="1.25.10.10">
    <property type="entry name" value="Leucine-rich Repeat Variant"/>
    <property type="match status" value="1"/>
</dbReference>
<dbReference type="GO" id="GO:0006606">
    <property type="term" value="P:protein import into nucleus"/>
    <property type="evidence" value="ECO:0007669"/>
    <property type="project" value="TreeGrafter"/>
</dbReference>
<accession>A0A8T0GHC2</accession>
<dbReference type="SUPFAM" id="SSF48371">
    <property type="entry name" value="ARM repeat"/>
    <property type="match status" value="1"/>
</dbReference>
<proteinExistence type="predicted"/>
<sequence>MESNLIVCETRALEVEACELDRAINSLLHTHDPQANDWINNFVTLPRAWSVSLYLAFPPPGSAAGGSQDVRFFALNLLLSKIRGDQSQVPAEEAQEIYEALIRQLPLNIGNPQVGARLCLVVSGAAALAGADTCYDLVDYIVGGSVEGFLAVELLISLAEETLHRNTALPWQVGECMQECSPLVITYLQAQVIVPGVQQRLVARVIVCLERWICSGIVLSEFYLESSPFLKVILEALGSSDDATFEGAVAALSELVRAVDYLPGREDAMRVVISAVLAQKGQFAAAMSDPNDGTIKRAQALLSLVSVICFSEPHLLAKGGQDAAEILQWLVIGLGGAGVLGLEGASIAAEAWIRLVAVPKSKRSDLLQSSFFATGAQAILLVSTYPADFNTWEDAEVEKDEFYRFREGLAKDTLVGCFSELGSALLAYIIERLRGANRWQDAEVCLYAAVSLNKEILSSTVGNGDNNDYRVDLGAAKSFFFSIIDALPGRSSVIERDSTSLPHFRLVETTAMLLESYSDWAALDSNALQISLGYCVGALRIPDVRSNAASAFRELCRAAAPSIAATGMFPALMGACEQAISSVGSFKRVSERADLLAIVKGLAQVAAALPLEEAKAALVSLTVSAVSTVKALAGVLDGMDENGPILAEALTVIVVAIDGGSAAGYSNTRNPHPGVVIIQEIWPAVNLISTVWAENGDVSSAVCELWSITARKVGGALSGVLTEVMLAATNLFKRHYAPACVDCLVDILEASQDASIFQQVKEHAPNVLHQLSDVGVSLIQISDKAASVYNQTSDLHFFAVQNGHENSNSRKHQQLAAAALQALCRLGRAFLQHHRYILTFTASFSKLINCAIVCLRRKDIGPTLSPVKFLAEFAMGFGYSDEENIDRIIWRIESDLIPYWDDILGAHLNSIVEVALEIAVGSEIVPSTRDALSDIFYGLCLRHGQACGVALTSTLSKPNFPSKIGALNESARSAFVAAVVRQPVHHRLRFRELVGDFARVCQGHMPANVLDHYS</sequence>
<dbReference type="InterPro" id="IPR016024">
    <property type="entry name" value="ARM-type_fold"/>
</dbReference>
<evidence type="ECO:0000313" key="1">
    <source>
        <dbReference type="EMBL" id="KAG0557694.1"/>
    </source>
</evidence>
<name>A0A8T0GHC2_CERPU</name>
<reference evidence="1 2" key="1">
    <citation type="submission" date="2020-06" db="EMBL/GenBank/DDBJ databases">
        <title>WGS assembly of Ceratodon purpureus strain R40.</title>
        <authorList>
            <person name="Carey S.B."/>
            <person name="Jenkins J."/>
            <person name="Shu S."/>
            <person name="Lovell J.T."/>
            <person name="Sreedasyam A."/>
            <person name="Maumus F."/>
            <person name="Tiley G.P."/>
            <person name="Fernandez-Pozo N."/>
            <person name="Barry K."/>
            <person name="Chen C."/>
            <person name="Wang M."/>
            <person name="Lipzen A."/>
            <person name="Daum C."/>
            <person name="Saski C.A."/>
            <person name="Payton A.C."/>
            <person name="Mcbreen J.C."/>
            <person name="Conrad R.E."/>
            <person name="Kollar L.M."/>
            <person name="Olsson S."/>
            <person name="Huttunen S."/>
            <person name="Landis J.B."/>
            <person name="Wickett N.J."/>
            <person name="Johnson M.G."/>
            <person name="Rensing S.A."/>
            <person name="Grimwood J."/>
            <person name="Schmutz J."/>
            <person name="Mcdaniel S.F."/>
        </authorList>
    </citation>
    <scope>NUCLEOTIDE SEQUENCE [LARGE SCALE GENOMIC DNA]</scope>
    <source>
        <strain evidence="1 2">R40</strain>
    </source>
</reference>
<protein>
    <recommendedName>
        <fullName evidence="3">Exportin-1/Importin-beta-like domain-containing protein</fullName>
    </recommendedName>
</protein>
<gene>
    <name evidence="1" type="ORF">KC19_11G149800</name>
</gene>
<dbReference type="AlphaFoldDB" id="A0A8T0GHC2"/>
<evidence type="ECO:0008006" key="3">
    <source>
        <dbReference type="Google" id="ProtNLM"/>
    </source>
</evidence>
<evidence type="ECO:0000313" key="2">
    <source>
        <dbReference type="Proteomes" id="UP000822688"/>
    </source>
</evidence>
<keyword evidence="2" id="KW-1185">Reference proteome</keyword>
<dbReference type="PANTHER" id="PTHR12363">
    <property type="entry name" value="TRANSPORTIN 3 AND IMPORTIN 13"/>
    <property type="match status" value="1"/>
</dbReference>
<dbReference type="EMBL" id="CM026432">
    <property type="protein sequence ID" value="KAG0557694.1"/>
    <property type="molecule type" value="Genomic_DNA"/>
</dbReference>